<feature type="region of interest" description="Disordered" evidence="1">
    <location>
        <begin position="26"/>
        <end position="51"/>
    </location>
</feature>
<protein>
    <submittedName>
        <fullName evidence="2">Uncharacterized protein</fullName>
    </submittedName>
</protein>
<feature type="region of interest" description="Disordered" evidence="1">
    <location>
        <begin position="66"/>
        <end position="110"/>
    </location>
</feature>
<dbReference type="Proteomes" id="UP000019487">
    <property type="component" value="Unassembled WGS sequence"/>
</dbReference>
<accession>W9CCQ0</accession>
<reference evidence="2 3" key="1">
    <citation type="journal article" date="2014" name="Genome Announc.">
        <title>Draft genome sequence of Sclerotinia borealis, a psychrophilic plant pathogenic fungus.</title>
        <authorList>
            <person name="Mardanov A.V."/>
            <person name="Beletsky A.V."/>
            <person name="Kadnikov V.V."/>
            <person name="Ignatov A.N."/>
            <person name="Ravin N.V."/>
        </authorList>
    </citation>
    <scope>NUCLEOTIDE SEQUENCE [LARGE SCALE GENOMIC DNA]</scope>
    <source>
        <strain evidence="3">F-4157</strain>
    </source>
</reference>
<feature type="compositionally biased region" description="Basic and acidic residues" evidence="1">
    <location>
        <begin position="172"/>
        <end position="187"/>
    </location>
</feature>
<dbReference type="EMBL" id="AYSA01000299">
    <property type="protein sequence ID" value="ESZ93646.1"/>
    <property type="molecule type" value="Genomic_DNA"/>
</dbReference>
<evidence type="ECO:0000256" key="1">
    <source>
        <dbReference type="SAM" id="MobiDB-lite"/>
    </source>
</evidence>
<proteinExistence type="predicted"/>
<name>W9CCQ0_SCLBF</name>
<dbReference type="OrthoDB" id="3536826at2759"/>
<feature type="compositionally biased region" description="Polar residues" evidence="1">
    <location>
        <begin position="37"/>
        <end position="51"/>
    </location>
</feature>
<evidence type="ECO:0000313" key="2">
    <source>
        <dbReference type="EMBL" id="ESZ93646.1"/>
    </source>
</evidence>
<gene>
    <name evidence="2" type="ORF">SBOR_5951</name>
</gene>
<sequence>MNVLPKHHSYLDPTNKEHRDYIRLDISHSPDNVPDTPFNSPTATSLSNTEFSFPNLNPVPLNQLIMDANKPSSSSSHPQSRKIAPTSAPSEWRPASRDRAGSSESDIASTSVSASKECRCRGRGGGTHKLPSDLELNSELRSYSTGCCEQCILRDEGAERGRCRTRTNSSSSRDKTSCEREKRRLNL</sequence>
<keyword evidence="3" id="KW-1185">Reference proteome</keyword>
<evidence type="ECO:0000313" key="3">
    <source>
        <dbReference type="Proteomes" id="UP000019487"/>
    </source>
</evidence>
<dbReference type="HOGENOM" id="CLU_1461092_0_0_1"/>
<organism evidence="2 3">
    <name type="scientific">Sclerotinia borealis (strain F-4128)</name>
    <dbReference type="NCBI Taxonomy" id="1432307"/>
    <lineage>
        <taxon>Eukaryota</taxon>
        <taxon>Fungi</taxon>
        <taxon>Dikarya</taxon>
        <taxon>Ascomycota</taxon>
        <taxon>Pezizomycotina</taxon>
        <taxon>Leotiomycetes</taxon>
        <taxon>Helotiales</taxon>
        <taxon>Sclerotiniaceae</taxon>
        <taxon>Sclerotinia</taxon>
    </lineage>
</organism>
<dbReference type="AlphaFoldDB" id="W9CCQ0"/>
<comment type="caution">
    <text evidence="2">The sequence shown here is derived from an EMBL/GenBank/DDBJ whole genome shotgun (WGS) entry which is preliminary data.</text>
</comment>
<feature type="region of interest" description="Disordered" evidence="1">
    <location>
        <begin position="162"/>
        <end position="187"/>
    </location>
</feature>